<dbReference type="AlphaFoldDB" id="A0AAV2E353"/>
<reference evidence="3 4" key="1">
    <citation type="submission" date="2024-04" db="EMBL/GenBank/DDBJ databases">
        <authorList>
            <person name="Fracassetti M."/>
        </authorList>
    </citation>
    <scope>NUCLEOTIDE SEQUENCE [LARGE SCALE GENOMIC DNA]</scope>
</reference>
<protein>
    <submittedName>
        <fullName evidence="3">Uncharacterized protein</fullName>
    </submittedName>
</protein>
<keyword evidence="2" id="KW-0472">Membrane</keyword>
<organism evidence="3 4">
    <name type="scientific">Linum trigynum</name>
    <dbReference type="NCBI Taxonomy" id="586398"/>
    <lineage>
        <taxon>Eukaryota</taxon>
        <taxon>Viridiplantae</taxon>
        <taxon>Streptophyta</taxon>
        <taxon>Embryophyta</taxon>
        <taxon>Tracheophyta</taxon>
        <taxon>Spermatophyta</taxon>
        <taxon>Magnoliopsida</taxon>
        <taxon>eudicotyledons</taxon>
        <taxon>Gunneridae</taxon>
        <taxon>Pentapetalae</taxon>
        <taxon>rosids</taxon>
        <taxon>fabids</taxon>
        <taxon>Malpighiales</taxon>
        <taxon>Linaceae</taxon>
        <taxon>Linum</taxon>
    </lineage>
</organism>
<evidence type="ECO:0000313" key="4">
    <source>
        <dbReference type="Proteomes" id="UP001497516"/>
    </source>
</evidence>
<feature type="transmembrane region" description="Helical" evidence="2">
    <location>
        <begin position="62"/>
        <end position="91"/>
    </location>
</feature>
<keyword evidence="4" id="KW-1185">Reference proteome</keyword>
<evidence type="ECO:0000256" key="1">
    <source>
        <dbReference type="SAM" id="MobiDB-lite"/>
    </source>
</evidence>
<evidence type="ECO:0000313" key="3">
    <source>
        <dbReference type="EMBL" id="CAL1380219.1"/>
    </source>
</evidence>
<gene>
    <name evidence="3" type="ORF">LTRI10_LOCUS21677</name>
</gene>
<feature type="region of interest" description="Disordered" evidence="1">
    <location>
        <begin position="25"/>
        <end position="49"/>
    </location>
</feature>
<dbReference type="Proteomes" id="UP001497516">
    <property type="component" value="Chromosome 4"/>
</dbReference>
<name>A0AAV2E353_9ROSI</name>
<dbReference type="EMBL" id="OZ034817">
    <property type="protein sequence ID" value="CAL1380219.1"/>
    <property type="molecule type" value="Genomic_DNA"/>
</dbReference>
<sequence>MSSSVTSPSPPPSSPWYESALIVSSSASDSPAPPSSASGWPFPSSSSQTVSPVRHRLQRSHLLVIVNFSIGCAIIYIGMAFAVVTCIIVVWV</sequence>
<proteinExistence type="predicted"/>
<feature type="compositionally biased region" description="Low complexity" evidence="1">
    <location>
        <begin position="25"/>
        <end position="47"/>
    </location>
</feature>
<evidence type="ECO:0000256" key="2">
    <source>
        <dbReference type="SAM" id="Phobius"/>
    </source>
</evidence>
<keyword evidence="2" id="KW-0812">Transmembrane</keyword>
<keyword evidence="2" id="KW-1133">Transmembrane helix</keyword>
<accession>A0AAV2E353</accession>